<keyword evidence="7 20" id="KW-0808">Transferase</keyword>
<evidence type="ECO:0000256" key="15">
    <source>
        <dbReference type="ARBA" id="ARBA00023163"/>
    </source>
</evidence>
<dbReference type="Pfam" id="PF00069">
    <property type="entry name" value="Pkinase"/>
    <property type="match status" value="1"/>
</dbReference>
<dbReference type="SMART" id="SM00133">
    <property type="entry name" value="S_TK_X"/>
    <property type="match status" value="1"/>
</dbReference>
<dbReference type="Proteomes" id="UP000887561">
    <property type="component" value="Unplaced"/>
</dbReference>
<dbReference type="CDD" id="cd01435">
    <property type="entry name" value="RNAP_I_RPA1_N"/>
    <property type="match status" value="1"/>
</dbReference>
<dbReference type="SUPFAM" id="SSF56112">
    <property type="entry name" value="Protein kinase-like (PK-like)"/>
    <property type="match status" value="1"/>
</dbReference>
<dbReference type="SMART" id="SM00220">
    <property type="entry name" value="S_TKc"/>
    <property type="match status" value="1"/>
</dbReference>
<dbReference type="EC" id="2.7.7.6" evidence="20"/>
<evidence type="ECO:0000256" key="2">
    <source>
        <dbReference type="ARBA" id="ARBA00006460"/>
    </source>
</evidence>
<evidence type="ECO:0000256" key="5">
    <source>
        <dbReference type="ARBA" id="ARBA00022527"/>
    </source>
</evidence>
<evidence type="ECO:0000256" key="13">
    <source>
        <dbReference type="ARBA" id="ARBA00022840"/>
    </source>
</evidence>
<dbReference type="Gene3D" id="1.10.132.30">
    <property type="match status" value="1"/>
</dbReference>
<dbReference type="PROSITE" id="PS00107">
    <property type="entry name" value="PROTEIN_KINASE_ATP"/>
    <property type="match status" value="1"/>
</dbReference>
<dbReference type="Gene3D" id="2.40.40.20">
    <property type="match status" value="1"/>
</dbReference>
<dbReference type="Pfam" id="PF00623">
    <property type="entry name" value="RNA_pol_Rpb1_2"/>
    <property type="match status" value="1"/>
</dbReference>
<reference evidence="25" key="1">
    <citation type="submission" date="2022-11" db="UniProtKB">
        <authorList>
            <consortium name="WormBaseParasite"/>
        </authorList>
    </citation>
    <scope>IDENTIFICATION</scope>
</reference>
<evidence type="ECO:0000256" key="8">
    <source>
        <dbReference type="ARBA" id="ARBA00022695"/>
    </source>
</evidence>
<dbReference type="InterPro" id="IPR000719">
    <property type="entry name" value="Prot_kinase_dom"/>
</dbReference>
<keyword evidence="13 19" id="KW-0067">ATP-binding</keyword>
<evidence type="ECO:0000259" key="23">
    <source>
        <dbReference type="PROSITE" id="PS51285"/>
    </source>
</evidence>
<dbReference type="Gene3D" id="3.30.200.20">
    <property type="entry name" value="Phosphorylase Kinase, domain 1"/>
    <property type="match status" value="1"/>
</dbReference>
<evidence type="ECO:0000313" key="25">
    <source>
        <dbReference type="WBParaSite" id="scaffold5217_cov203.g9254"/>
    </source>
</evidence>
<comment type="catalytic activity">
    <reaction evidence="17 20">
        <text>RNA(n) + a ribonucleoside 5'-triphosphate = RNA(n+1) + diphosphate</text>
        <dbReference type="Rhea" id="RHEA:21248"/>
        <dbReference type="Rhea" id="RHEA-COMP:14527"/>
        <dbReference type="Rhea" id="RHEA-COMP:17342"/>
        <dbReference type="ChEBI" id="CHEBI:33019"/>
        <dbReference type="ChEBI" id="CHEBI:61557"/>
        <dbReference type="ChEBI" id="CHEBI:140395"/>
        <dbReference type="EC" id="2.7.7.6"/>
    </reaction>
</comment>
<dbReference type="InterPro" id="IPR042102">
    <property type="entry name" value="RNA_pol_Rpb1_3_sf"/>
</dbReference>
<dbReference type="WBParaSite" id="scaffold5217_cov203.g9254">
    <property type="protein sequence ID" value="scaffold5217_cov203.g9254"/>
    <property type="gene ID" value="scaffold5217_cov203.g9254"/>
</dbReference>
<dbReference type="Pfam" id="PF04983">
    <property type="entry name" value="RNA_pol_Rpb1_3"/>
    <property type="match status" value="1"/>
</dbReference>
<keyword evidence="12" id="KW-0862">Zinc</keyword>
<dbReference type="PANTHER" id="PTHR19376">
    <property type="entry name" value="DNA-DIRECTED RNA POLYMERASE"/>
    <property type="match status" value="1"/>
</dbReference>
<dbReference type="InterPro" id="IPR017441">
    <property type="entry name" value="Protein_kinase_ATP_BS"/>
</dbReference>
<protein>
    <recommendedName>
        <fullName evidence="20">DNA-directed RNA polymerase subunit</fullName>
        <ecNumber evidence="20">2.7.7.6</ecNumber>
    </recommendedName>
</protein>
<dbReference type="GO" id="GO:0004674">
    <property type="term" value="F:protein serine/threonine kinase activity"/>
    <property type="evidence" value="ECO:0007669"/>
    <property type="project" value="UniProtKB-KW"/>
</dbReference>
<evidence type="ECO:0000256" key="14">
    <source>
        <dbReference type="ARBA" id="ARBA00022842"/>
    </source>
</evidence>
<dbReference type="PANTHER" id="PTHR19376:SF11">
    <property type="entry name" value="DNA-DIRECTED RNA POLYMERASE I SUBUNIT RPA1"/>
    <property type="match status" value="1"/>
</dbReference>
<evidence type="ECO:0000256" key="3">
    <source>
        <dbReference type="ARBA" id="ARBA00011251"/>
    </source>
</evidence>
<organism evidence="24 25">
    <name type="scientific">Meloidogyne javanica</name>
    <name type="common">Root-knot nematode worm</name>
    <dbReference type="NCBI Taxonomy" id="6303"/>
    <lineage>
        <taxon>Eukaryota</taxon>
        <taxon>Metazoa</taxon>
        <taxon>Ecdysozoa</taxon>
        <taxon>Nematoda</taxon>
        <taxon>Chromadorea</taxon>
        <taxon>Rhabditida</taxon>
        <taxon>Tylenchina</taxon>
        <taxon>Tylenchomorpha</taxon>
        <taxon>Tylenchoidea</taxon>
        <taxon>Meloidogynidae</taxon>
        <taxon>Meloidogyninae</taxon>
        <taxon>Meloidogyne</taxon>
        <taxon>Meloidogyne incognita group</taxon>
    </lineage>
</organism>
<dbReference type="InterPro" id="IPR007066">
    <property type="entry name" value="RNA_pol_Rpb1_3"/>
</dbReference>
<comment type="similarity">
    <text evidence="2 20">Belongs to the RNA polymerase beta' chain family.</text>
</comment>
<feature type="coiled-coil region" evidence="21">
    <location>
        <begin position="420"/>
        <end position="549"/>
    </location>
</feature>
<keyword evidence="24" id="KW-1185">Reference proteome</keyword>
<comment type="function">
    <text evidence="18">DNA-dependent RNA polymerase catalyzes the transcription of DNA into RNA using the four ribonucleoside triphosphates as substrates. Largest and catalytic core component of RNA polymerase I which synthesizes ribosomal RNA precursors. Forms the polymerase active center together with the second largest subunit. A single stranded DNA template strand of the promoter is positioned within the central active site cleft of Pol I. A bridging helix emanates from RPA1 and crosses the cleft near the catalytic site and is thought to promote translocation of Pol I by acting as a ratchet that moves the RNA-DNA hybrid through the active site by switching from straight to bent conformations at each step of nucleotide addition.</text>
</comment>
<dbReference type="Gene3D" id="4.10.860.120">
    <property type="entry name" value="RNA polymerase II, clamp domain"/>
    <property type="match status" value="1"/>
</dbReference>
<dbReference type="InterPro" id="IPR045867">
    <property type="entry name" value="DNA-dir_RpoC_beta_prime"/>
</dbReference>
<dbReference type="InterPro" id="IPR007083">
    <property type="entry name" value="RNA_pol_Rpb1_4"/>
</dbReference>
<proteinExistence type="inferred from homology"/>
<dbReference type="InterPro" id="IPR008271">
    <property type="entry name" value="Ser/Thr_kinase_AS"/>
</dbReference>
<evidence type="ECO:0000256" key="11">
    <source>
        <dbReference type="ARBA" id="ARBA00022777"/>
    </source>
</evidence>
<dbReference type="FunFam" id="1.10.510.10:FF:000047">
    <property type="entry name" value="Rho-associated protein kinase 1"/>
    <property type="match status" value="1"/>
</dbReference>
<dbReference type="SUPFAM" id="SSF64484">
    <property type="entry name" value="beta and beta-prime subunits of DNA dependent RNA-polymerase"/>
    <property type="match status" value="1"/>
</dbReference>
<keyword evidence="8 20" id="KW-0548">Nucleotidyltransferase</keyword>
<dbReference type="Gene3D" id="1.10.357.120">
    <property type="match status" value="1"/>
</dbReference>
<evidence type="ECO:0000256" key="19">
    <source>
        <dbReference type="PROSITE-ProRule" id="PRU10141"/>
    </source>
</evidence>
<dbReference type="GO" id="GO:0003899">
    <property type="term" value="F:DNA-directed RNA polymerase activity"/>
    <property type="evidence" value="ECO:0007669"/>
    <property type="project" value="UniProtKB-EC"/>
</dbReference>
<accession>A0A915MSZ7</accession>
<evidence type="ECO:0000256" key="16">
    <source>
        <dbReference type="ARBA" id="ARBA00023242"/>
    </source>
</evidence>
<dbReference type="InterPro" id="IPR044893">
    <property type="entry name" value="RNA_pol_Rpb1_clamp_domain"/>
</dbReference>
<evidence type="ECO:0000259" key="22">
    <source>
        <dbReference type="PROSITE" id="PS50011"/>
    </source>
</evidence>
<keyword evidence="9" id="KW-0479">Metal-binding</keyword>
<dbReference type="GO" id="GO:0005524">
    <property type="term" value="F:ATP binding"/>
    <property type="evidence" value="ECO:0007669"/>
    <property type="project" value="UniProtKB-UniRule"/>
</dbReference>
<evidence type="ECO:0000256" key="1">
    <source>
        <dbReference type="ARBA" id="ARBA00004604"/>
    </source>
</evidence>
<dbReference type="Pfam" id="PF05000">
    <property type="entry name" value="RNA_pol_Rpb1_4"/>
    <property type="match status" value="1"/>
</dbReference>
<dbReference type="Gene3D" id="3.30.70.2850">
    <property type="match status" value="1"/>
</dbReference>
<keyword evidence="11" id="KW-0418">Kinase</keyword>
<feature type="domain" description="Protein kinase" evidence="22">
    <location>
        <begin position="49"/>
        <end position="311"/>
    </location>
</feature>
<evidence type="ECO:0000256" key="18">
    <source>
        <dbReference type="ARBA" id="ARBA00053996"/>
    </source>
</evidence>
<keyword evidence="14" id="KW-0460">Magnesium</keyword>
<feature type="domain" description="AGC-kinase C-terminal" evidence="23">
    <location>
        <begin position="312"/>
        <end position="383"/>
    </location>
</feature>
<evidence type="ECO:0000256" key="17">
    <source>
        <dbReference type="ARBA" id="ARBA00048552"/>
    </source>
</evidence>
<evidence type="ECO:0000256" key="20">
    <source>
        <dbReference type="RuleBase" id="RU004279"/>
    </source>
</evidence>
<dbReference type="InterPro" id="IPR007080">
    <property type="entry name" value="RNA_pol_Rpb1_1"/>
</dbReference>
<dbReference type="GO" id="GO:0005736">
    <property type="term" value="C:RNA polymerase I complex"/>
    <property type="evidence" value="ECO:0007669"/>
    <property type="project" value="TreeGrafter"/>
</dbReference>
<dbReference type="GO" id="GO:0006351">
    <property type="term" value="P:DNA-templated transcription"/>
    <property type="evidence" value="ECO:0007669"/>
    <property type="project" value="InterPro"/>
</dbReference>
<dbReference type="Gene3D" id="6.10.250.2940">
    <property type="match status" value="1"/>
</dbReference>
<keyword evidence="10 19" id="KW-0547">Nucleotide-binding</keyword>
<evidence type="ECO:0000256" key="6">
    <source>
        <dbReference type="ARBA" id="ARBA00022553"/>
    </source>
</evidence>
<dbReference type="InterPro" id="IPR011009">
    <property type="entry name" value="Kinase-like_dom_sf"/>
</dbReference>
<feature type="coiled-coil region" evidence="21">
    <location>
        <begin position="606"/>
        <end position="665"/>
    </location>
</feature>
<dbReference type="Pfam" id="PF04998">
    <property type="entry name" value="RNA_pol_Rpb1_5"/>
    <property type="match status" value="1"/>
</dbReference>
<evidence type="ECO:0000256" key="12">
    <source>
        <dbReference type="ARBA" id="ARBA00022833"/>
    </source>
</evidence>
<dbReference type="InterPro" id="IPR000722">
    <property type="entry name" value="RNA_pol_asu"/>
</dbReference>
<evidence type="ECO:0000256" key="10">
    <source>
        <dbReference type="ARBA" id="ARBA00022741"/>
    </source>
</evidence>
<dbReference type="GO" id="GO:0003677">
    <property type="term" value="F:DNA binding"/>
    <property type="evidence" value="ECO:0007669"/>
    <property type="project" value="InterPro"/>
</dbReference>
<dbReference type="InterPro" id="IPR007081">
    <property type="entry name" value="RNA_pol_Rpb1_5"/>
</dbReference>
<keyword evidence="21" id="KW-0175">Coiled coil</keyword>
<dbReference type="Gene3D" id="1.10.510.10">
    <property type="entry name" value="Transferase(Phosphotransferase) domain 1"/>
    <property type="match status" value="1"/>
</dbReference>
<dbReference type="InterPro" id="IPR015699">
    <property type="entry name" value="DNA-dir_RNA_pol1_lsu_N"/>
</dbReference>
<keyword evidence="5" id="KW-0723">Serine/threonine-protein kinase</keyword>
<keyword evidence="4 20" id="KW-0240">DNA-directed RNA polymerase</keyword>
<dbReference type="GO" id="GO:0046872">
    <property type="term" value="F:metal ion binding"/>
    <property type="evidence" value="ECO:0007669"/>
    <property type="project" value="UniProtKB-KW"/>
</dbReference>
<dbReference type="InterPro" id="IPR000961">
    <property type="entry name" value="AGC-kinase_C"/>
</dbReference>
<evidence type="ECO:0000313" key="24">
    <source>
        <dbReference type="Proteomes" id="UP000887561"/>
    </source>
</evidence>
<dbReference type="InterPro" id="IPR047107">
    <property type="entry name" value="DNA-dir_RNA_pol1_lsu_C"/>
</dbReference>
<keyword evidence="16" id="KW-0539">Nucleus</keyword>
<evidence type="ECO:0000256" key="7">
    <source>
        <dbReference type="ARBA" id="ARBA00022679"/>
    </source>
</evidence>
<keyword evidence="6" id="KW-0597">Phosphoprotein</keyword>
<evidence type="ECO:0000256" key="21">
    <source>
        <dbReference type="SAM" id="Coils"/>
    </source>
</evidence>
<sequence length="2449" mass="279113">MSILMNSELVQRLTTQLLDPKCVLNLDGLLVNEQLVKSLIDCRISNINFRIIKVIGRGAFGEVQLVRNIQNNQVYAMKMLDKDKMIRRSDAAFFWEERNIMAYSNSEWIVKLHYAFQDLRNLYMVMEFMPGGDMVNLMANHDIPEDWAQFYTAELVLALDAIHSLGYIHRDVKPDNMLISADGHIKLADFGTCIRMNRDGLVRCSMAVGTPDYISPEVLRSQGGEGVYGREVDWWAVGVFLYEMLFGETPFYAESLVQTYSKIMDHNKQLKFPGDVKVSSSAKDIIRSFLSEPNIRLGRDGISAIRGHAFFKNSVWTFDSIQKSTPPYVPDLLGDDDTSHFDDVEPADPVDCESFQIPKAFTGNQLPFIGFTFSNEFGPLDLIKKQLEEAVLQPIVNGDNNLLDTPVVNGTCGNGNNCHLEEKVDELTNKNELLQQQLKNIKEQLEAETNSAKAEIDLLAKEREILEMKCAEMKQNQEMIESEVDSLKQEKENLSGRIKELEIEIGKLTPTQQEIGELKYQRRVLENKIEDLQEQLEGQRRLFSDCQQRLEAEQKLSGLFKVEIEARAKDNEENEEKFQNMGQQIEEFVLTLERERVSHQHLQNSFVDLQKDKSFLETELRAAMQRHEQEYKSLTANLNLASKKENELISQNKQLQEEINQIRKHSHGPMGLAPVFGGTNTLSSAVSTSSLVIEKLAYLGRQKGINDDSAGRANSKKKKKHVDEKRVRDLVEFQMEQERKKYLQKIAQLEEIIQDLHQNLVEEQRKKADLIDEVNLYKKGGAEHIDLNSAQTFRDRRVPRRRQGGGQYQNLENDNDPFYIILLQMASFADLSVKQNRSFMQFDAMEMKIYTSEEVRKISVMEITKADTFDEVGFPTRGGLYDLRLGPSEGVCDTCRLSDNHCPGHYGHIELALPVFNPLLFSFINNIMKATCIHCHRFTIDTNSILTKILIAKLRAIDFGFSEILENISGEIKNRIGNGEAIVKAKRSLPIAENKNSPTKAHAQLPQVSIEDLRPDLGIGGGMEFDADFDKKFAKLLFYFCSLKFGLTTPKSKSSDISFTTSSLCDQLLDAQLQQIIIGKCDKLAWRASEVREHFRLVWQREGFLLKHLFPLFNEKEEGFCFGNLPSIDSLFIETILVEPSRFRPIRYLHSEKFEHSVTSNLRKLLEASQLILLIKMYIKTDGKDSGIAAKEMIESRVPGKTMNEKLHNAYLELQMRANVLYDKDSNKLDTSAGQVGLRQTLEKKEGLFRMHMMGKRVNYACRSVITPDPYLDIDEIGIPELFARKLTFPEALNDRNIYAMKELVKRGPDKHPGASFIEVSGKLGKPPMRLMLKSGPTFDRDRGFYSSRLHAGNTHSVHSMPDVVLRSLQNGDRMLMNRQPTLHKPSIMGHRVRVLHSQKALRMNYAPCKAYNADFDGDEMNGHFVQNRVAQSEIAELAGVGSNFLVPKDGTPILGLIQDHVVSGVLMTLRGQFFNKEDFMHLILSAFSQYTEYLSIPPPTIIKPQKLLSGKQVITAIIQNCCPSDKPQINLSGKAKTPLTCWKARDPFTGDEMNTPSFEMSESNVIIRRGQLLCGVLDKAHYGTTQFGLIHCVYELYGPKVAIKMLSCFSRVFTTHLQFHGFSLGVSDILVTKKADAQRKSLIEELRACGDSVVQKAFSLPEDTSFDKIRYTLASTYNHPRDREMVKMVDFSMKQAINKYAEQINSACVPSGLIKDFPRNSLQLMIQSGAKGSLVNSIQISCALGQIELEGQRPHLSITGRSLPSFRSFDPSPRAGGFVEQRFLTGINPQELFFHTMAGREGLIDTAVKTSRSGYLQRCIIKHLEGISVRYDNTVRNFDDSIIQTTFFGSIKFRYGEDGLDVGRSTFLNSKQFPFLVENIEAIQKLFIPSFDNPEEEEQSKWNLSETEKHYKKISKFKQRRILELQDKSQDVDIVNVNKNKRFSAFNKFHQSVDSNYLLKESLVADWNKLTKEEREVFIPKDLKPPEPVDVVFHPATNLGSLPESFLNQLNNFVQKSKLDGNLNLFKRSIYWKGLRAYADPGESVGLLAAQSIGEPSTQMTLNTFHFAGRGEMNVTLGIPRLREILMTQGKSIATPMAEICIRPEVTEEQVQQLKSEFSPITLRHVLKNFSLVEGIVARDDGLCYRQYIVRLELLKNKKRDQIARHLRRKKIMLEIESRFVPLLSTHLIKRDKDVFEQQQIQQRKILGNDNDAGGEQVETKKKGQDEFLASDEEDAMADLQGELDAHEERLNRRHLDGMAEYEGEEQACCVRQYVYDVRDERWCSITFELRLRNKCEIDVPALVEREIDKFIVTQINKVEKCVIRSEERNGKMVQILQTQGINLEAFYNRVQFLDVNTIYSNDINVMLNCYGVEAANRTIVKEMNNVFGVYGIEVNPRHLTLTADYMTFGGDVQAFNRTAMAHSPSPLQKMTYETTMVFMQKAIVSGK</sequence>
<dbReference type="Gene3D" id="1.10.274.100">
    <property type="entry name" value="RNA polymerase Rpb1, domain 3"/>
    <property type="match status" value="1"/>
</dbReference>
<evidence type="ECO:0000256" key="9">
    <source>
        <dbReference type="ARBA" id="ARBA00022723"/>
    </source>
</evidence>
<dbReference type="SMART" id="SM00663">
    <property type="entry name" value="RPOLA_N"/>
    <property type="match status" value="1"/>
</dbReference>
<dbReference type="PROSITE" id="PS50011">
    <property type="entry name" value="PROTEIN_KINASE_DOM"/>
    <property type="match status" value="1"/>
</dbReference>
<evidence type="ECO:0000256" key="4">
    <source>
        <dbReference type="ARBA" id="ARBA00022478"/>
    </source>
</evidence>
<dbReference type="CDD" id="cd02735">
    <property type="entry name" value="RNAP_I_Rpa1_C"/>
    <property type="match status" value="1"/>
</dbReference>
<name>A0A915MSZ7_MELJA</name>
<keyword evidence="15 20" id="KW-0804">Transcription</keyword>
<dbReference type="Pfam" id="PF04997">
    <property type="entry name" value="RNA_pol_Rpb1_1"/>
    <property type="match status" value="1"/>
</dbReference>
<comment type="subcellular location">
    <subcellularLocation>
        <location evidence="1">Nucleus</location>
        <location evidence="1">Nucleolus</location>
    </subcellularLocation>
</comment>
<dbReference type="Gene3D" id="3.30.1490.180">
    <property type="entry name" value="RNA polymerase ii"/>
    <property type="match status" value="1"/>
</dbReference>
<dbReference type="InterPro" id="IPR006592">
    <property type="entry name" value="RNA_pol_N"/>
</dbReference>
<dbReference type="PROSITE" id="PS00108">
    <property type="entry name" value="PROTEIN_KINASE_ST"/>
    <property type="match status" value="1"/>
</dbReference>
<feature type="binding site" evidence="19">
    <location>
        <position position="78"/>
    </location>
    <ligand>
        <name>ATP</name>
        <dbReference type="ChEBI" id="CHEBI:30616"/>
    </ligand>
</feature>
<dbReference type="InterPro" id="IPR038120">
    <property type="entry name" value="Rpb1_funnel_sf"/>
</dbReference>
<feature type="coiled-coil region" evidence="21">
    <location>
        <begin position="732"/>
        <end position="773"/>
    </location>
</feature>
<comment type="subunit">
    <text evidence="3">Component of the RNA polymerase I (Pol I) complex consisting of at least 13 subunits.</text>
</comment>
<dbReference type="FunFam" id="1.10.274.100:FF:000012">
    <property type="entry name" value="DNA-directed RNA polymerase subunit"/>
    <property type="match status" value="1"/>
</dbReference>
<dbReference type="PROSITE" id="PS51285">
    <property type="entry name" value="AGC_KINASE_CTER"/>
    <property type="match status" value="1"/>
</dbReference>